<dbReference type="OrthoDB" id="4483660at2759"/>
<dbReference type="Proteomes" id="UP000184356">
    <property type="component" value="Unassembled WGS sequence"/>
</dbReference>
<name>A0A1L9TGZ2_9EURO</name>
<evidence type="ECO:0000256" key="1">
    <source>
        <dbReference type="SAM" id="MobiDB-lite"/>
    </source>
</evidence>
<dbReference type="EMBL" id="KV878586">
    <property type="protein sequence ID" value="OJJ58696.1"/>
    <property type="molecule type" value="Genomic_DNA"/>
</dbReference>
<reference evidence="3" key="1">
    <citation type="journal article" date="2017" name="Genome Biol.">
        <title>Comparative genomics reveals high biological diversity and specific adaptations in the industrially and medically important fungal genus Aspergillus.</title>
        <authorList>
            <person name="de Vries R.P."/>
            <person name="Riley R."/>
            <person name="Wiebenga A."/>
            <person name="Aguilar-Osorio G."/>
            <person name="Amillis S."/>
            <person name="Uchima C.A."/>
            <person name="Anderluh G."/>
            <person name="Asadollahi M."/>
            <person name="Askin M."/>
            <person name="Barry K."/>
            <person name="Battaglia E."/>
            <person name="Bayram O."/>
            <person name="Benocci T."/>
            <person name="Braus-Stromeyer S.A."/>
            <person name="Caldana C."/>
            <person name="Canovas D."/>
            <person name="Cerqueira G.C."/>
            <person name="Chen F."/>
            <person name="Chen W."/>
            <person name="Choi C."/>
            <person name="Clum A."/>
            <person name="Dos Santos R.A."/>
            <person name="Damasio A.R."/>
            <person name="Diallinas G."/>
            <person name="Emri T."/>
            <person name="Fekete E."/>
            <person name="Flipphi M."/>
            <person name="Freyberg S."/>
            <person name="Gallo A."/>
            <person name="Gournas C."/>
            <person name="Habgood R."/>
            <person name="Hainaut M."/>
            <person name="Harispe M.L."/>
            <person name="Henrissat B."/>
            <person name="Hilden K.S."/>
            <person name="Hope R."/>
            <person name="Hossain A."/>
            <person name="Karabika E."/>
            <person name="Karaffa L."/>
            <person name="Karanyi Z."/>
            <person name="Krasevec N."/>
            <person name="Kuo A."/>
            <person name="Kusch H."/>
            <person name="LaButti K."/>
            <person name="Lagendijk E.L."/>
            <person name="Lapidus A."/>
            <person name="Levasseur A."/>
            <person name="Lindquist E."/>
            <person name="Lipzen A."/>
            <person name="Logrieco A.F."/>
            <person name="MacCabe A."/>
            <person name="Maekelae M.R."/>
            <person name="Malavazi I."/>
            <person name="Melin P."/>
            <person name="Meyer V."/>
            <person name="Mielnichuk N."/>
            <person name="Miskei M."/>
            <person name="Molnar A.P."/>
            <person name="Mule G."/>
            <person name="Ngan C.Y."/>
            <person name="Orejas M."/>
            <person name="Orosz E."/>
            <person name="Ouedraogo J.P."/>
            <person name="Overkamp K.M."/>
            <person name="Park H.-S."/>
            <person name="Perrone G."/>
            <person name="Piumi F."/>
            <person name="Punt P.J."/>
            <person name="Ram A.F."/>
            <person name="Ramon A."/>
            <person name="Rauscher S."/>
            <person name="Record E."/>
            <person name="Riano-Pachon D.M."/>
            <person name="Robert V."/>
            <person name="Roehrig J."/>
            <person name="Ruller R."/>
            <person name="Salamov A."/>
            <person name="Salih N.S."/>
            <person name="Samson R.A."/>
            <person name="Sandor E."/>
            <person name="Sanguinetti M."/>
            <person name="Schuetze T."/>
            <person name="Sepcic K."/>
            <person name="Shelest E."/>
            <person name="Sherlock G."/>
            <person name="Sophianopoulou V."/>
            <person name="Squina F.M."/>
            <person name="Sun H."/>
            <person name="Susca A."/>
            <person name="Todd R.B."/>
            <person name="Tsang A."/>
            <person name="Unkles S.E."/>
            <person name="van de Wiele N."/>
            <person name="van Rossen-Uffink D."/>
            <person name="Oliveira J.V."/>
            <person name="Vesth T.C."/>
            <person name="Visser J."/>
            <person name="Yu J.-H."/>
            <person name="Zhou M."/>
            <person name="Andersen M.R."/>
            <person name="Archer D.B."/>
            <person name="Baker S.E."/>
            <person name="Benoit I."/>
            <person name="Brakhage A.A."/>
            <person name="Braus G.H."/>
            <person name="Fischer R."/>
            <person name="Frisvad J.C."/>
            <person name="Goldman G.H."/>
            <person name="Houbraken J."/>
            <person name="Oakley B."/>
            <person name="Pocsi I."/>
            <person name="Scazzocchio C."/>
            <person name="Seiboth B."/>
            <person name="vanKuyk P.A."/>
            <person name="Wortman J."/>
            <person name="Dyer P.S."/>
            <person name="Grigoriev I.V."/>
        </authorList>
    </citation>
    <scope>NUCLEOTIDE SEQUENCE [LARGE SCALE GENOMIC DNA]</scope>
    <source>
        <strain evidence="3">CBS 593.65</strain>
    </source>
</reference>
<accession>A0A1L9TGZ2</accession>
<protein>
    <submittedName>
        <fullName evidence="2">Uncharacterized protein</fullName>
    </submittedName>
</protein>
<dbReference type="GeneID" id="63766512"/>
<dbReference type="STRING" id="1036612.A0A1L9TGZ2"/>
<evidence type="ECO:0000313" key="2">
    <source>
        <dbReference type="EMBL" id="OJJ58696.1"/>
    </source>
</evidence>
<dbReference type="VEuPathDB" id="FungiDB:ASPSYDRAFT_68510"/>
<dbReference type="AlphaFoldDB" id="A0A1L9TGZ2"/>
<feature type="region of interest" description="Disordered" evidence="1">
    <location>
        <begin position="1"/>
        <end position="20"/>
    </location>
</feature>
<organism evidence="2 3">
    <name type="scientific">Aspergillus sydowii CBS 593.65</name>
    <dbReference type="NCBI Taxonomy" id="1036612"/>
    <lineage>
        <taxon>Eukaryota</taxon>
        <taxon>Fungi</taxon>
        <taxon>Dikarya</taxon>
        <taxon>Ascomycota</taxon>
        <taxon>Pezizomycotina</taxon>
        <taxon>Eurotiomycetes</taxon>
        <taxon>Eurotiomycetidae</taxon>
        <taxon>Eurotiales</taxon>
        <taxon>Aspergillaceae</taxon>
        <taxon>Aspergillus</taxon>
        <taxon>Aspergillus subgen. Nidulantes</taxon>
    </lineage>
</organism>
<dbReference type="RefSeq" id="XP_040702502.1">
    <property type="nucleotide sequence ID" value="XM_040850439.1"/>
</dbReference>
<evidence type="ECO:0000313" key="3">
    <source>
        <dbReference type="Proteomes" id="UP000184356"/>
    </source>
</evidence>
<proteinExistence type="predicted"/>
<sequence length="177" mass="19574">MVATAGLRPSNGAPLCESPPTAAGVRTVDYLCSYNEKGKAPESRYSPSALEPILKLWSWLADQGFKKDGDLLRESDDESSTLQAIDDLEHRLDNEEEPDTFSTGTDLDNILTKRESTIPLSFIVLPRATWFDGGNKYREAVTIRHCTISFTMIGAPADGFFWVKVELSPVGQRHPQA</sequence>
<keyword evidence="3" id="KW-1185">Reference proteome</keyword>
<gene>
    <name evidence="2" type="ORF">ASPSYDRAFT_68510</name>
</gene>